<proteinExistence type="evidence at transcript level"/>
<evidence type="ECO:0000313" key="2">
    <source>
        <dbReference type="Ensembl" id="ENSMFAP00000052883.1"/>
    </source>
</evidence>
<dbReference type="EMBL" id="AB172599">
    <property type="protein sequence ID" value="BAE89661.1"/>
    <property type="molecule type" value="mRNA"/>
</dbReference>
<reference evidence="2 3" key="2">
    <citation type="submission" date="2013-03" db="EMBL/GenBank/DDBJ databases">
        <authorList>
            <person name="Warren W."/>
            <person name="Wilson R.K."/>
        </authorList>
    </citation>
    <scope>NUCLEOTIDE SEQUENCE</scope>
</reference>
<protein>
    <submittedName>
        <fullName evidence="1">Macaca fascicularis brain cDNA clone: QflA-18904, similar to human KIAA0863 protein (KIAA0863), mRNA, RefSeq: XM_377498.1</fullName>
    </submittedName>
</protein>
<accession>I7G5X6</accession>
<evidence type="ECO:0000313" key="3">
    <source>
        <dbReference type="Proteomes" id="UP000233100"/>
    </source>
</evidence>
<organism evidence="1">
    <name type="scientific">Macaca fascicularis</name>
    <name type="common">Crab-eating macaque</name>
    <name type="synonym">Cynomolgus monkey</name>
    <dbReference type="NCBI Taxonomy" id="9541"/>
    <lineage>
        <taxon>Eukaryota</taxon>
        <taxon>Metazoa</taxon>
        <taxon>Chordata</taxon>
        <taxon>Craniata</taxon>
        <taxon>Vertebrata</taxon>
        <taxon>Euteleostomi</taxon>
        <taxon>Mammalia</taxon>
        <taxon>Eutheria</taxon>
        <taxon>Euarchontoglires</taxon>
        <taxon>Primates</taxon>
        <taxon>Haplorrhini</taxon>
        <taxon>Catarrhini</taxon>
        <taxon>Cercopithecidae</taxon>
        <taxon>Cercopithecinae</taxon>
        <taxon>Macaca</taxon>
    </lineage>
</organism>
<dbReference type="Proteomes" id="UP000233100">
    <property type="component" value="Chromosome 18"/>
</dbReference>
<keyword evidence="3" id="KW-1185">Reference proteome</keyword>
<name>I7G5X6_MACFA</name>
<reference evidence="2" key="3">
    <citation type="submission" date="2025-05" db="UniProtKB">
        <authorList>
            <consortium name="Ensembl"/>
        </authorList>
    </citation>
    <scope>IDENTIFICATION</scope>
</reference>
<sequence>MGFRPTRWPPCLSLCRFPPEALRLSLHPRCPSSSYRQVQLHRWPAPCPACRLLQCW</sequence>
<dbReference type="Ensembl" id="ENSMFAT00000079702.1">
    <property type="protein sequence ID" value="ENSMFAP00000052883.1"/>
    <property type="gene ID" value="ENSMFAG00000053349.1"/>
</dbReference>
<reference evidence="1" key="1">
    <citation type="journal article" date="2007" name="PLoS Biol.">
        <title>Rate of evolution in brain-expressed genes in humans and other primates.</title>
        <authorList>
            <person name="Wang H.-Y."/>
            <person name="Chien H.-C."/>
            <person name="Osada N."/>
            <person name="Hashimoto K."/>
            <person name="Sugano S."/>
            <person name="Gojobori T."/>
            <person name="Chou C.-K."/>
            <person name="Tsai S.-F."/>
            <person name="Wu C.-I."/>
            <person name="Shen C.-K.J."/>
        </authorList>
    </citation>
    <scope>NUCLEOTIDE SEQUENCE</scope>
</reference>
<evidence type="ECO:0000313" key="1">
    <source>
        <dbReference type="EMBL" id="BAE89661.1"/>
    </source>
</evidence>
<dbReference type="AlphaFoldDB" id="I7G5X6"/>